<evidence type="ECO:0000256" key="2">
    <source>
        <dbReference type="ARBA" id="ARBA00023002"/>
    </source>
</evidence>
<dbReference type="GO" id="GO:0004303">
    <property type="term" value="F:estradiol 17-beta-dehydrogenase [NAD(P)+] activity"/>
    <property type="evidence" value="ECO:0007669"/>
    <property type="project" value="Ensembl"/>
</dbReference>
<dbReference type="GO" id="GO:0001890">
    <property type="term" value="P:placenta development"/>
    <property type="evidence" value="ECO:0007669"/>
    <property type="project" value="Ensembl"/>
</dbReference>
<organism evidence="5 6">
    <name type="scientific">Capra hircus</name>
    <name type="common">Goat</name>
    <dbReference type="NCBI Taxonomy" id="9925"/>
    <lineage>
        <taxon>Eukaryota</taxon>
        <taxon>Metazoa</taxon>
        <taxon>Chordata</taxon>
        <taxon>Craniata</taxon>
        <taxon>Vertebrata</taxon>
        <taxon>Euteleostomi</taxon>
        <taxon>Mammalia</taxon>
        <taxon>Eutheria</taxon>
        <taxon>Laurasiatheria</taxon>
        <taxon>Artiodactyla</taxon>
        <taxon>Ruminantia</taxon>
        <taxon>Pecora</taxon>
        <taxon>Bovidae</taxon>
        <taxon>Caprinae</taxon>
        <taxon>Capra</taxon>
    </lineage>
</organism>
<dbReference type="SUPFAM" id="SSF51735">
    <property type="entry name" value="NAD(P)-binding Rossmann-fold domains"/>
    <property type="match status" value="1"/>
</dbReference>
<dbReference type="Gene3D" id="3.40.50.720">
    <property type="entry name" value="NAD(P)-binding Rossmann-like Domain"/>
    <property type="match status" value="1"/>
</dbReference>
<dbReference type="InterPro" id="IPR002347">
    <property type="entry name" value="SDR_fam"/>
</dbReference>
<dbReference type="OrthoDB" id="9876299at2759"/>
<dbReference type="InterPro" id="IPR020904">
    <property type="entry name" value="Sc_DH/Rdtase_CS"/>
</dbReference>
<feature type="transmembrane region" description="Helical" evidence="4">
    <location>
        <begin position="6"/>
        <end position="27"/>
    </location>
</feature>
<dbReference type="GO" id="GO:0006703">
    <property type="term" value="P:estrogen biosynthetic process"/>
    <property type="evidence" value="ECO:0007669"/>
    <property type="project" value="Ensembl"/>
</dbReference>
<keyword evidence="4" id="KW-0472">Membrane</keyword>
<dbReference type="RefSeq" id="XP_005691889.2">
    <property type="nucleotide sequence ID" value="XM_005691832.3"/>
</dbReference>
<dbReference type="FunFam" id="3.40.50.720:FF:000074">
    <property type="entry name" value="Retinol dehydrogenase type 1"/>
    <property type="match status" value="1"/>
</dbReference>
<dbReference type="CTD" id="3294"/>
<reference evidence="5 6" key="1">
    <citation type="submission" date="2016-04" db="EMBL/GenBank/DDBJ databases">
        <title>Polished mammalian reference genomes with single-molecule sequencing and chromosome conformation capture applied to the Capra hircus genome.</title>
        <authorList>
            <person name="Bickhart D.M."/>
            <person name="Koren S."/>
            <person name="Rosen B."/>
            <person name="Hastie A."/>
            <person name="Liachko I."/>
            <person name="Sullivan S.T."/>
            <person name="Burton J."/>
            <person name="Sayre B.L."/>
            <person name="Huson H.J."/>
            <person name="Lee J."/>
            <person name="Lam E."/>
            <person name="Kelley C.M."/>
            <person name="Hutchison J.L."/>
            <person name="Zhou Y."/>
            <person name="Sun J."/>
            <person name="Crisa A."/>
            <person name="Schwartz J.C."/>
            <person name="Hammond J.A."/>
            <person name="Schroeder S.G."/>
            <person name="Liu G.E."/>
            <person name="Dunham M."/>
            <person name="Shendure J."/>
            <person name="Sonstegard T.S."/>
            <person name="Phillippy A.M."/>
            <person name="Van Tassell C.P."/>
            <person name="Smith T.P."/>
        </authorList>
    </citation>
    <scope>NUCLEOTIDE SEQUENCE [LARGE SCALE GENOMIC DNA]</scope>
</reference>
<name>A0A452DN30_CAPHI</name>
<dbReference type="GO" id="GO:0001701">
    <property type="term" value="P:in utero embryonic development"/>
    <property type="evidence" value="ECO:0007669"/>
    <property type="project" value="Ensembl"/>
</dbReference>
<keyword evidence="6" id="KW-1185">Reference proteome</keyword>
<gene>
    <name evidence="5" type="primary">HSD17B2</name>
</gene>
<feature type="transmembrane region" description="Helical" evidence="4">
    <location>
        <begin position="39"/>
        <end position="69"/>
    </location>
</feature>
<accession>A0A452DN30</accession>
<dbReference type="GeneTree" id="ENSGT00940000160204"/>
<keyword evidence="4" id="KW-1133">Transmembrane helix</keyword>
<sequence>MGTFFSEPGWLCLTVTAVLGGTILCKLKTSPGQVGRKVVCLAGLWGGACLISLSLFWGLVLFSLSYFVMYTYFSGQELLPVDQKAVLITGCDSGFGHGLAKYLDELGFTVFAGVLDEQGSGAEELRRTCSKHLSVLQLNITNTQEIQEAYSKVKEKVQNKGLWAVINNAGVLGLPTDGELIPMTEYKRCMAVNFFGAVEVTKAFLPLLRKSKGRLVNISSMAGGVPMQKMAAYGSSKAALIMFSSILRQELSKWGVKVSVIQPGGFKTNISGTSQMWETLERTVLDNLSPEVQEDYGQDYILSERSLLRLMKTCTDPDISPVLLDVRHAISAQSPFAFYAPGKLSYPWLCFASFSPTGIFDYLSRKIYSYGKKMPRVLSTSNWENEAM</sequence>
<dbReference type="AlphaFoldDB" id="A0A452DN30"/>
<comment type="similarity">
    <text evidence="1 3">Belongs to the short-chain dehydrogenases/reductases (SDR) family.</text>
</comment>
<dbReference type="GO" id="GO:0032526">
    <property type="term" value="P:response to retinoic acid"/>
    <property type="evidence" value="ECO:0007669"/>
    <property type="project" value="Ensembl"/>
</dbReference>
<dbReference type="PANTHER" id="PTHR43313:SF3">
    <property type="entry name" value="17-BETA-HYDROXYSTEROID DEHYDROGENASE TYPE 2"/>
    <property type="match status" value="1"/>
</dbReference>
<dbReference type="Proteomes" id="UP000291000">
    <property type="component" value="Chromosome 18"/>
</dbReference>
<dbReference type="PROSITE" id="PS00061">
    <property type="entry name" value="ADH_SHORT"/>
    <property type="match status" value="1"/>
</dbReference>
<evidence type="ECO:0000256" key="4">
    <source>
        <dbReference type="SAM" id="Phobius"/>
    </source>
</evidence>
<dbReference type="Bgee" id="ENSCHIG00000002159">
    <property type="expression patterns" value="Expressed in rumen and 6 other cell types or tissues"/>
</dbReference>
<keyword evidence="4" id="KW-0812">Transmembrane</keyword>
<dbReference type="KEGG" id="chx:102182621"/>
<dbReference type="CDD" id="cd09805">
    <property type="entry name" value="type2_17beta_HSD-like_SDR_c"/>
    <property type="match status" value="1"/>
</dbReference>
<dbReference type="STRING" id="9925.ENSCHIP00000001170"/>
<proteinExistence type="inferred from homology"/>
<evidence type="ECO:0000256" key="1">
    <source>
        <dbReference type="ARBA" id="ARBA00006484"/>
    </source>
</evidence>
<dbReference type="PRINTS" id="PR00081">
    <property type="entry name" value="GDHRDH"/>
</dbReference>
<evidence type="ECO:0000256" key="3">
    <source>
        <dbReference type="RuleBase" id="RU000363"/>
    </source>
</evidence>
<dbReference type="GO" id="GO:0047035">
    <property type="term" value="F:testosterone dehydrogenase (NAD+) activity"/>
    <property type="evidence" value="ECO:0007669"/>
    <property type="project" value="Ensembl"/>
</dbReference>
<keyword evidence="2" id="KW-0560">Oxidoreductase</keyword>
<reference evidence="5" key="2">
    <citation type="submission" date="2025-08" db="UniProtKB">
        <authorList>
            <consortium name="Ensembl"/>
        </authorList>
    </citation>
    <scope>IDENTIFICATION</scope>
</reference>
<reference evidence="5" key="3">
    <citation type="submission" date="2025-09" db="UniProtKB">
        <authorList>
            <consortium name="Ensembl"/>
        </authorList>
    </citation>
    <scope>IDENTIFICATION</scope>
</reference>
<dbReference type="Ensembl" id="ENSCHIT00000002985.1">
    <property type="protein sequence ID" value="ENSCHIP00000001170.1"/>
    <property type="gene ID" value="ENSCHIG00000002159.1"/>
</dbReference>
<dbReference type="PANTHER" id="PTHR43313">
    <property type="entry name" value="SHORT-CHAIN DEHYDROGENASE/REDUCTASE FAMILY 9C"/>
    <property type="match status" value="1"/>
</dbReference>
<dbReference type="GO" id="GO:0005789">
    <property type="term" value="C:endoplasmic reticulum membrane"/>
    <property type="evidence" value="ECO:0007669"/>
    <property type="project" value="Ensembl"/>
</dbReference>
<dbReference type="EMBL" id="LWLT01000020">
    <property type="status" value="NOT_ANNOTATED_CDS"/>
    <property type="molecule type" value="Genomic_DNA"/>
</dbReference>
<dbReference type="PRINTS" id="PR00080">
    <property type="entry name" value="SDRFAMILY"/>
</dbReference>
<dbReference type="GeneID" id="102182621"/>
<dbReference type="GO" id="GO:0008209">
    <property type="term" value="P:androgen metabolic process"/>
    <property type="evidence" value="ECO:0007669"/>
    <property type="project" value="Ensembl"/>
</dbReference>
<evidence type="ECO:0000313" key="6">
    <source>
        <dbReference type="Proteomes" id="UP000291000"/>
    </source>
</evidence>
<dbReference type="OMA" id="KKCMAVN"/>
<protein>
    <submittedName>
        <fullName evidence="5">Hydroxysteroid 17-beta dehydrogenase 2</fullName>
    </submittedName>
</protein>
<dbReference type="Pfam" id="PF00106">
    <property type="entry name" value="adh_short"/>
    <property type="match status" value="1"/>
</dbReference>
<evidence type="ECO:0000313" key="5">
    <source>
        <dbReference type="Ensembl" id="ENSCHIP00000001170.1"/>
    </source>
</evidence>
<dbReference type="InterPro" id="IPR036291">
    <property type="entry name" value="NAD(P)-bd_dom_sf"/>
</dbReference>